<dbReference type="RefSeq" id="WP_341602190.1">
    <property type="nucleotide sequence ID" value="NZ_JBAKAW010000006.1"/>
</dbReference>
<protein>
    <submittedName>
        <fullName evidence="1">Sulfotransferase family 2 domain-containing protein</fullName>
    </submittedName>
</protein>
<sequence>MKILSRLFKRLPLCPFPYKPYMHKYKCIFIHIPKNAGSSIMDLLEDTGGRFHLESKIYLDVNDCFFRKYHKFAIVREPLDRLFSAYQYSCRGGNKSPEDIALAAHINSNSHNFTSFIECVLDTHFIIEQPLFRPQYSFIYHRGKLCIDTILRFELLHEQWPKFAKLHGFPLDLRKLNSSKESDFPMLEEHHYKKIVQMYLPDYIYFNYPVNYVS</sequence>
<dbReference type="InterPro" id="IPR005331">
    <property type="entry name" value="Sulfotransferase"/>
</dbReference>
<proteinExistence type="predicted"/>
<dbReference type="Proteomes" id="UP001371391">
    <property type="component" value="Unassembled WGS sequence"/>
</dbReference>
<organism evidence="1 2">
    <name type="scientific">Pseudoalteromonas issachenkonii</name>
    <dbReference type="NCBI Taxonomy" id="152297"/>
    <lineage>
        <taxon>Bacteria</taxon>
        <taxon>Pseudomonadati</taxon>
        <taxon>Pseudomonadota</taxon>
        <taxon>Gammaproteobacteria</taxon>
        <taxon>Alteromonadales</taxon>
        <taxon>Pseudoalteromonadaceae</taxon>
        <taxon>Pseudoalteromonas</taxon>
    </lineage>
</organism>
<gene>
    <name evidence="1" type="ORF">V6257_07555</name>
</gene>
<dbReference type="Pfam" id="PF03567">
    <property type="entry name" value="Sulfotransfer_2"/>
    <property type="match status" value="1"/>
</dbReference>
<accession>A0ABU9GZF8</accession>
<evidence type="ECO:0000313" key="1">
    <source>
        <dbReference type="EMBL" id="MEL0654878.1"/>
    </source>
</evidence>
<dbReference type="InterPro" id="IPR027417">
    <property type="entry name" value="P-loop_NTPase"/>
</dbReference>
<reference evidence="1 2" key="1">
    <citation type="submission" date="2024-02" db="EMBL/GenBank/DDBJ databases">
        <title>Bacteria isolated from the canopy kelp, Nereocystis luetkeana.</title>
        <authorList>
            <person name="Pfister C.A."/>
            <person name="Younker I.T."/>
            <person name="Light S.H."/>
        </authorList>
    </citation>
    <scope>NUCLEOTIDE SEQUENCE [LARGE SCALE GENOMIC DNA]</scope>
    <source>
        <strain evidence="1 2">TI.1.03</strain>
    </source>
</reference>
<dbReference type="Gene3D" id="3.40.50.300">
    <property type="entry name" value="P-loop containing nucleotide triphosphate hydrolases"/>
    <property type="match status" value="1"/>
</dbReference>
<keyword evidence="2" id="KW-1185">Reference proteome</keyword>
<dbReference type="EMBL" id="JBAKAW010000006">
    <property type="protein sequence ID" value="MEL0654878.1"/>
    <property type="molecule type" value="Genomic_DNA"/>
</dbReference>
<comment type="caution">
    <text evidence="1">The sequence shown here is derived from an EMBL/GenBank/DDBJ whole genome shotgun (WGS) entry which is preliminary data.</text>
</comment>
<name>A0ABU9GZF8_9GAMM</name>
<evidence type="ECO:0000313" key="2">
    <source>
        <dbReference type="Proteomes" id="UP001371391"/>
    </source>
</evidence>